<evidence type="ECO:0000256" key="1">
    <source>
        <dbReference type="ARBA" id="ARBA00006817"/>
    </source>
</evidence>
<dbReference type="Gene3D" id="3.30.530.20">
    <property type="match status" value="1"/>
</dbReference>
<dbReference type="Proteomes" id="UP001612915">
    <property type="component" value="Unassembled WGS sequence"/>
</dbReference>
<organism evidence="3 4">
    <name type="scientific">Spongisporangium articulatum</name>
    <dbReference type="NCBI Taxonomy" id="3362603"/>
    <lineage>
        <taxon>Bacteria</taxon>
        <taxon>Bacillati</taxon>
        <taxon>Actinomycetota</taxon>
        <taxon>Actinomycetes</taxon>
        <taxon>Kineosporiales</taxon>
        <taxon>Kineosporiaceae</taxon>
        <taxon>Spongisporangium</taxon>
    </lineage>
</organism>
<comment type="similarity">
    <text evidence="1">Belongs to the AHA1 family.</text>
</comment>
<dbReference type="Pfam" id="PF08327">
    <property type="entry name" value="AHSA1"/>
    <property type="match status" value="1"/>
</dbReference>
<dbReference type="InterPro" id="IPR013538">
    <property type="entry name" value="ASHA1/2-like_C"/>
</dbReference>
<dbReference type="InterPro" id="IPR023393">
    <property type="entry name" value="START-like_dom_sf"/>
</dbReference>
<feature type="domain" description="Activator of Hsp90 ATPase homologue 1/2-like C-terminal" evidence="2">
    <location>
        <begin position="13"/>
        <end position="131"/>
    </location>
</feature>
<reference evidence="3 4" key="1">
    <citation type="submission" date="2024-10" db="EMBL/GenBank/DDBJ databases">
        <title>The Natural Products Discovery Center: Release of the First 8490 Sequenced Strains for Exploring Actinobacteria Biosynthetic Diversity.</title>
        <authorList>
            <person name="Kalkreuter E."/>
            <person name="Kautsar S.A."/>
            <person name="Yang D."/>
            <person name="Bader C.D."/>
            <person name="Teijaro C.N."/>
            <person name="Fluegel L."/>
            <person name="Davis C.M."/>
            <person name="Simpson J.R."/>
            <person name="Lauterbach L."/>
            <person name="Steele A.D."/>
            <person name="Gui C."/>
            <person name="Meng S."/>
            <person name="Li G."/>
            <person name="Viehrig K."/>
            <person name="Ye F."/>
            <person name="Su P."/>
            <person name="Kiefer A.F."/>
            <person name="Nichols A."/>
            <person name="Cepeda A.J."/>
            <person name="Yan W."/>
            <person name="Fan B."/>
            <person name="Jiang Y."/>
            <person name="Adhikari A."/>
            <person name="Zheng C.-J."/>
            <person name="Schuster L."/>
            <person name="Cowan T.M."/>
            <person name="Smanski M.J."/>
            <person name="Chevrette M.G."/>
            <person name="De Carvalho L.P.S."/>
            <person name="Shen B."/>
        </authorList>
    </citation>
    <scope>NUCLEOTIDE SEQUENCE [LARGE SCALE GENOMIC DNA]</scope>
    <source>
        <strain evidence="3 4">NPDC049639</strain>
    </source>
</reference>
<name>A0ABW8ARS7_9ACTN</name>
<dbReference type="EMBL" id="JBITLV010000006">
    <property type="protein sequence ID" value="MFI7589085.1"/>
    <property type="molecule type" value="Genomic_DNA"/>
</dbReference>
<proteinExistence type="inferred from homology"/>
<evidence type="ECO:0000313" key="3">
    <source>
        <dbReference type="EMBL" id="MFI7589085.1"/>
    </source>
</evidence>
<dbReference type="SUPFAM" id="SSF55961">
    <property type="entry name" value="Bet v1-like"/>
    <property type="match status" value="1"/>
</dbReference>
<evidence type="ECO:0000259" key="2">
    <source>
        <dbReference type="Pfam" id="PF08327"/>
    </source>
</evidence>
<evidence type="ECO:0000313" key="4">
    <source>
        <dbReference type="Proteomes" id="UP001612915"/>
    </source>
</evidence>
<keyword evidence="4" id="KW-1185">Reference proteome</keyword>
<gene>
    <name evidence="3" type="ORF">ACIB24_18640</name>
</gene>
<sequence length="148" mass="16567">MMDILHRIGIENSSPTTVYDALTTVDGLAGWWTEDTSGQAGEGGTVAFRFPPVGGFDMEVLAAKPGERVEWRLVDGPEEWVGTTIDWQLRQDGDWTIVLFGHRGWREPVEFMHHCSSKWGSFLMSLKSMVETGTGHPAPHDVQISDWH</sequence>
<dbReference type="CDD" id="cd07814">
    <property type="entry name" value="SRPBCC_CalC_Aha1-like"/>
    <property type="match status" value="1"/>
</dbReference>
<protein>
    <submittedName>
        <fullName evidence="3">SRPBCC domain-containing protein</fullName>
    </submittedName>
</protein>
<dbReference type="RefSeq" id="WP_398283622.1">
    <property type="nucleotide sequence ID" value="NZ_JBITLV010000006.1"/>
</dbReference>
<comment type="caution">
    <text evidence="3">The sequence shown here is derived from an EMBL/GenBank/DDBJ whole genome shotgun (WGS) entry which is preliminary data.</text>
</comment>
<accession>A0ABW8ARS7</accession>